<dbReference type="InterPro" id="IPR016174">
    <property type="entry name" value="Di-haem_cyt_TM"/>
</dbReference>
<keyword evidence="2" id="KW-0812">Transmembrane</keyword>
<dbReference type="EMBL" id="PVXQ01000019">
    <property type="protein sequence ID" value="PRR82146.1"/>
    <property type="molecule type" value="Genomic_DNA"/>
</dbReference>
<gene>
    <name evidence="4" type="ORF">CLVI_19460</name>
</gene>
<feature type="transmembrane region" description="Helical" evidence="2">
    <location>
        <begin position="160"/>
        <end position="178"/>
    </location>
</feature>
<dbReference type="Pfam" id="PF14358">
    <property type="entry name" value="DUF4405"/>
    <property type="match status" value="1"/>
</dbReference>
<feature type="region of interest" description="Disordered" evidence="1">
    <location>
        <begin position="258"/>
        <end position="281"/>
    </location>
</feature>
<organism evidence="4 5">
    <name type="scientific">Clostridium vincentii</name>
    <dbReference type="NCBI Taxonomy" id="52704"/>
    <lineage>
        <taxon>Bacteria</taxon>
        <taxon>Bacillati</taxon>
        <taxon>Bacillota</taxon>
        <taxon>Clostridia</taxon>
        <taxon>Eubacteriales</taxon>
        <taxon>Clostridiaceae</taxon>
        <taxon>Clostridium</taxon>
    </lineage>
</organism>
<keyword evidence="2" id="KW-0472">Membrane</keyword>
<evidence type="ECO:0000313" key="5">
    <source>
        <dbReference type="Proteomes" id="UP000239471"/>
    </source>
</evidence>
<feature type="transmembrane region" description="Helical" evidence="2">
    <location>
        <begin position="81"/>
        <end position="106"/>
    </location>
</feature>
<feature type="transmembrane region" description="Helical" evidence="2">
    <location>
        <begin position="40"/>
        <end position="60"/>
    </location>
</feature>
<keyword evidence="2" id="KW-1133">Transmembrane helix</keyword>
<proteinExistence type="predicted"/>
<reference evidence="4 5" key="1">
    <citation type="submission" date="2018-03" db="EMBL/GenBank/DDBJ databases">
        <title>Genome sequence of Clostridium vincentii DSM 10228.</title>
        <authorList>
            <person name="Poehlein A."/>
            <person name="Daniel R."/>
        </authorList>
    </citation>
    <scope>NUCLEOTIDE SEQUENCE [LARGE SCALE GENOMIC DNA]</scope>
    <source>
        <strain evidence="4 5">DSM 10228</strain>
    </source>
</reference>
<dbReference type="SUPFAM" id="SSF81342">
    <property type="entry name" value="Transmembrane di-heme cytochromes"/>
    <property type="match status" value="1"/>
</dbReference>
<evidence type="ECO:0000256" key="1">
    <source>
        <dbReference type="SAM" id="MobiDB-lite"/>
    </source>
</evidence>
<evidence type="ECO:0000313" key="4">
    <source>
        <dbReference type="EMBL" id="PRR82146.1"/>
    </source>
</evidence>
<accession>A0A2T0BE29</accession>
<feature type="transmembrane region" description="Helical" evidence="2">
    <location>
        <begin position="126"/>
        <end position="148"/>
    </location>
</feature>
<feature type="compositionally biased region" description="Low complexity" evidence="1">
    <location>
        <begin position="217"/>
        <end position="232"/>
    </location>
</feature>
<dbReference type="Proteomes" id="UP000239471">
    <property type="component" value="Unassembled WGS sequence"/>
</dbReference>
<feature type="transmembrane region" description="Helical" evidence="2">
    <location>
        <begin position="12"/>
        <end position="34"/>
    </location>
</feature>
<protein>
    <recommendedName>
        <fullName evidence="3">Flavinylation-associated cytochrome domain-containing protein</fullName>
    </recommendedName>
</protein>
<dbReference type="GO" id="GO:0022904">
    <property type="term" value="P:respiratory electron transport chain"/>
    <property type="evidence" value="ECO:0007669"/>
    <property type="project" value="InterPro"/>
</dbReference>
<feature type="compositionally biased region" description="Polar residues" evidence="1">
    <location>
        <begin position="266"/>
        <end position="281"/>
    </location>
</feature>
<dbReference type="OrthoDB" id="9779183at2"/>
<dbReference type="GO" id="GO:0016020">
    <property type="term" value="C:membrane"/>
    <property type="evidence" value="ECO:0007669"/>
    <property type="project" value="InterPro"/>
</dbReference>
<sequence>MEVIIITNKKVFKIFLDIIMTILFVLLMNLHVTGLVFHEIAGIAVFVFISIHLILNFSWLKGITANLLKKNELNTKRKLMYALNIGLFVSITIIVVTGIMISMYLFPSTSSTPFIKSIHKGASFMALGLIGIHVALHLKYLVAAFKIIFIHFGDKNVKKVIARCFIGLAILLALYIPLSKYLSINSQSEFASGSTPPGKTVPNSSGEPPQNRRDSNDTTNTDDSSITQDTTDQSVNLSDYLDNLTCTGCGKSCSLLSPQCGKGEQQAETATTNYEVTSSVQ</sequence>
<dbReference type="InterPro" id="IPR025517">
    <property type="entry name" value="DUF4405"/>
</dbReference>
<feature type="domain" description="Flavinylation-associated cytochrome" evidence="3">
    <location>
        <begin position="83"/>
        <end position="137"/>
    </location>
</feature>
<feature type="region of interest" description="Disordered" evidence="1">
    <location>
        <begin position="190"/>
        <end position="232"/>
    </location>
</feature>
<dbReference type="RefSeq" id="WP_106059918.1">
    <property type="nucleotide sequence ID" value="NZ_PVXQ01000019.1"/>
</dbReference>
<keyword evidence="5" id="KW-1185">Reference proteome</keyword>
<dbReference type="AlphaFoldDB" id="A0A2T0BE29"/>
<name>A0A2T0BE29_9CLOT</name>
<evidence type="ECO:0000256" key="2">
    <source>
        <dbReference type="SAM" id="Phobius"/>
    </source>
</evidence>
<comment type="caution">
    <text evidence="4">The sequence shown here is derived from an EMBL/GenBank/DDBJ whole genome shotgun (WGS) entry which is preliminary data.</text>
</comment>
<feature type="compositionally biased region" description="Polar residues" evidence="1">
    <location>
        <begin position="190"/>
        <end position="208"/>
    </location>
</feature>
<evidence type="ECO:0000259" key="3">
    <source>
        <dbReference type="Pfam" id="PF14358"/>
    </source>
</evidence>